<organism evidence="2 3">
    <name type="scientific">Puccinia striiformis</name>
    <dbReference type="NCBI Taxonomy" id="27350"/>
    <lineage>
        <taxon>Eukaryota</taxon>
        <taxon>Fungi</taxon>
        <taxon>Dikarya</taxon>
        <taxon>Basidiomycota</taxon>
        <taxon>Pucciniomycotina</taxon>
        <taxon>Pucciniomycetes</taxon>
        <taxon>Pucciniales</taxon>
        <taxon>Pucciniaceae</taxon>
        <taxon>Puccinia</taxon>
    </lineage>
</organism>
<gene>
    <name evidence="2" type="ORF">PSTT_07908</name>
</gene>
<proteinExistence type="predicted"/>
<dbReference type="VEuPathDB" id="FungiDB:PSTT_07908"/>
<evidence type="ECO:0000313" key="3">
    <source>
        <dbReference type="Proteomes" id="UP000239156"/>
    </source>
</evidence>
<dbReference type="AlphaFoldDB" id="A0A2S4VEJ9"/>
<dbReference type="Proteomes" id="UP000239156">
    <property type="component" value="Unassembled WGS sequence"/>
</dbReference>
<protein>
    <submittedName>
        <fullName evidence="2">Uncharacterized protein</fullName>
    </submittedName>
</protein>
<feature type="region of interest" description="Disordered" evidence="1">
    <location>
        <begin position="103"/>
        <end position="126"/>
    </location>
</feature>
<reference evidence="2" key="1">
    <citation type="submission" date="2017-12" db="EMBL/GenBank/DDBJ databases">
        <title>Gene loss provides genomic basis for host adaptation in cereal stripe rust fungi.</title>
        <authorList>
            <person name="Xia C."/>
        </authorList>
    </citation>
    <scope>NUCLEOTIDE SEQUENCE [LARGE SCALE GENOMIC DNA]</scope>
    <source>
        <strain evidence="2">93-210</strain>
    </source>
</reference>
<comment type="caution">
    <text evidence="2">The sequence shown here is derived from an EMBL/GenBank/DDBJ whole genome shotgun (WGS) entry which is preliminary data.</text>
</comment>
<evidence type="ECO:0000256" key="1">
    <source>
        <dbReference type="SAM" id="MobiDB-lite"/>
    </source>
</evidence>
<keyword evidence="3" id="KW-1185">Reference proteome</keyword>
<evidence type="ECO:0000313" key="2">
    <source>
        <dbReference type="EMBL" id="POW07944.1"/>
    </source>
</evidence>
<accession>A0A2S4VEJ9</accession>
<dbReference type="EMBL" id="PKSL01000069">
    <property type="protein sequence ID" value="POW07944.1"/>
    <property type="molecule type" value="Genomic_DNA"/>
</dbReference>
<name>A0A2S4VEJ9_9BASI</name>
<sequence length="126" mass="13636">MGGLLQTHIKENPRVPIVEETDYESPALTDWVNGYGHIPHLYPAGFAKHGYVPVARFLQAAVPLYSEILYNQGLSPVDSTNLSLSDRGNALSGSTLFFKGVGSIQQDQTTARPHGMPESSPRQGDG</sequence>
<dbReference type="VEuPathDB" id="FungiDB:PSHT_09868"/>